<dbReference type="SUPFAM" id="SSF53335">
    <property type="entry name" value="S-adenosyl-L-methionine-dependent methyltransferases"/>
    <property type="match status" value="1"/>
</dbReference>
<dbReference type="PROSITE" id="PS01131">
    <property type="entry name" value="RRNA_A_DIMETH"/>
    <property type="match status" value="1"/>
</dbReference>
<evidence type="ECO:0000256" key="3">
    <source>
        <dbReference type="ARBA" id="ARBA00022603"/>
    </source>
</evidence>
<dbReference type="InterPro" id="IPR029063">
    <property type="entry name" value="SAM-dependent_MTases_sf"/>
</dbReference>
<feature type="binding site" evidence="9">
    <location>
        <position position="83"/>
    </location>
    <ligand>
        <name>S-adenosyl-L-methionine</name>
        <dbReference type="ChEBI" id="CHEBI:59789"/>
    </ligand>
</feature>
<comment type="caution">
    <text evidence="11">The sequence shown here is derived from an EMBL/GenBank/DDBJ whole genome shotgun (WGS) entry which is preliminary data.</text>
</comment>
<organism evidence="11 12">
    <name type="scientific">Facklamia lactis</name>
    <dbReference type="NCBI Taxonomy" id="2749967"/>
    <lineage>
        <taxon>Bacteria</taxon>
        <taxon>Bacillati</taxon>
        <taxon>Bacillota</taxon>
        <taxon>Bacilli</taxon>
        <taxon>Lactobacillales</taxon>
        <taxon>Aerococcaceae</taxon>
        <taxon>Facklamia</taxon>
    </lineage>
</organism>
<feature type="binding site" evidence="9">
    <location>
        <position position="58"/>
    </location>
    <ligand>
        <name>S-adenosyl-L-methionine</name>
        <dbReference type="ChEBI" id="CHEBI:59789"/>
    </ligand>
</feature>
<evidence type="ECO:0000256" key="1">
    <source>
        <dbReference type="ARBA" id="ARBA00012304"/>
    </source>
</evidence>
<dbReference type="Gene3D" id="3.40.50.150">
    <property type="entry name" value="Vaccinia Virus protein VP39"/>
    <property type="match status" value="1"/>
</dbReference>
<dbReference type="PROSITE" id="PS51689">
    <property type="entry name" value="SAM_RNA_A_N6_MT"/>
    <property type="match status" value="1"/>
</dbReference>
<evidence type="ECO:0000256" key="6">
    <source>
        <dbReference type="ARBA" id="ARBA00022884"/>
    </source>
</evidence>
<sequence>MYKKIKYSQNFLTNQQMLNQIINQINLNSLDTIYELGTGKGHLTSKIAKKCHHVYSIELDNCLFEYSTKKFQNNSKITLLKSDILLFNFPKKDTYKIVGNIPYSLSTKIIKKIVFEIQASEMFLVVEYGFYKRLQDTNRTLGLLLQTQVDIQKLLNISANNFHPKPKVNSVLIQLKRHPSDIEKKHWQKYKYFVSKWVNHEYRNLFTKNQLRQAKKHAKIDDFNDLKYEQIISMFNSYLLFNPE</sequence>
<evidence type="ECO:0000256" key="4">
    <source>
        <dbReference type="ARBA" id="ARBA00022679"/>
    </source>
</evidence>
<feature type="binding site" evidence="9">
    <location>
        <position position="12"/>
    </location>
    <ligand>
        <name>S-adenosyl-L-methionine</name>
        <dbReference type="ChEBI" id="CHEBI:59789"/>
    </ligand>
</feature>
<dbReference type="Proteomes" id="UP000721415">
    <property type="component" value="Unassembled WGS sequence"/>
</dbReference>
<accession>A0ABS0LN77</accession>
<evidence type="ECO:0000256" key="2">
    <source>
        <dbReference type="ARBA" id="ARBA00016505"/>
    </source>
</evidence>
<dbReference type="SMART" id="SM00650">
    <property type="entry name" value="rADc"/>
    <property type="match status" value="1"/>
</dbReference>
<dbReference type="InterPro" id="IPR023165">
    <property type="entry name" value="rRNA_Ade_diMease-like_C"/>
</dbReference>
<feature type="binding site" evidence="9">
    <location>
        <position position="10"/>
    </location>
    <ligand>
        <name>S-adenosyl-L-methionine</name>
        <dbReference type="ChEBI" id="CHEBI:59789"/>
    </ligand>
</feature>
<name>A0ABS0LN77_9LACT</name>
<proteinExistence type="inferred from homology"/>
<dbReference type="EC" id="2.1.1.184" evidence="1"/>
<evidence type="ECO:0000259" key="10">
    <source>
        <dbReference type="SMART" id="SM00650"/>
    </source>
</evidence>
<evidence type="ECO:0000256" key="8">
    <source>
        <dbReference type="ARBA" id="ARBA00049167"/>
    </source>
</evidence>
<reference evidence="11 12" key="1">
    <citation type="submission" date="2020-07" db="EMBL/GenBank/DDBJ databases">
        <title>Facklamia lactis sp. nov., isolated from raw milk.</title>
        <authorList>
            <person name="Doll E.V."/>
            <person name="Huptas C."/>
            <person name="Staib L."/>
            <person name="Wenning M."/>
            <person name="Scherer S."/>
        </authorList>
    </citation>
    <scope>NUCLEOTIDE SEQUENCE [LARGE SCALE GENOMIC DNA]</scope>
    <source>
        <strain evidence="11 12">DSM 111018</strain>
    </source>
</reference>
<dbReference type="InterPro" id="IPR020598">
    <property type="entry name" value="rRNA_Ade_methylase_Trfase_N"/>
</dbReference>
<keyword evidence="6 9" id="KW-0694">RNA-binding</keyword>
<feature type="domain" description="Ribosomal RNA adenine methylase transferase N-terminal" evidence="10">
    <location>
        <begin position="17"/>
        <end position="179"/>
    </location>
</feature>
<dbReference type="CDD" id="cd02440">
    <property type="entry name" value="AdoMet_MTases"/>
    <property type="match status" value="1"/>
</dbReference>
<keyword evidence="5 9" id="KW-0949">S-adenosyl-L-methionine</keyword>
<dbReference type="GO" id="GO:0032259">
    <property type="term" value="P:methylation"/>
    <property type="evidence" value="ECO:0007669"/>
    <property type="project" value="UniProtKB-KW"/>
</dbReference>
<dbReference type="Gene3D" id="1.10.8.100">
    <property type="entry name" value="Ribosomal RNA adenine dimethylase-like, domain 2"/>
    <property type="match status" value="1"/>
</dbReference>
<dbReference type="GO" id="GO:0008168">
    <property type="term" value="F:methyltransferase activity"/>
    <property type="evidence" value="ECO:0007669"/>
    <property type="project" value="UniProtKB-KW"/>
</dbReference>
<dbReference type="Pfam" id="PF00398">
    <property type="entry name" value="RrnaAD"/>
    <property type="match status" value="1"/>
</dbReference>
<evidence type="ECO:0000256" key="9">
    <source>
        <dbReference type="PROSITE-ProRule" id="PRU01026"/>
    </source>
</evidence>
<evidence type="ECO:0000256" key="7">
    <source>
        <dbReference type="ARBA" id="ARBA00029941"/>
    </source>
</evidence>
<feature type="binding site" evidence="9">
    <location>
        <position position="100"/>
    </location>
    <ligand>
        <name>S-adenosyl-L-methionine</name>
        <dbReference type="ChEBI" id="CHEBI:59789"/>
    </ligand>
</feature>
<dbReference type="PANTHER" id="PTHR11727:SF7">
    <property type="entry name" value="DIMETHYLADENOSINE TRANSFERASE-RELATED"/>
    <property type="match status" value="1"/>
</dbReference>
<keyword evidence="4 9" id="KW-0808">Transferase</keyword>
<comment type="similarity">
    <text evidence="9">Belongs to the class I-like SAM-binding methyltransferase superfamily. rRNA adenine N(6)-methyltransferase family.</text>
</comment>
<dbReference type="PANTHER" id="PTHR11727">
    <property type="entry name" value="DIMETHYLADENOSINE TRANSFERASE"/>
    <property type="match status" value="1"/>
</dbReference>
<dbReference type="InterPro" id="IPR001737">
    <property type="entry name" value="KsgA/Erm"/>
</dbReference>
<evidence type="ECO:0000313" key="12">
    <source>
        <dbReference type="Proteomes" id="UP000721415"/>
    </source>
</evidence>
<dbReference type="RefSeq" id="WP_197114084.1">
    <property type="nucleotide sequence ID" value="NZ_JACBXQ010000001.1"/>
</dbReference>
<dbReference type="EMBL" id="JACBXQ010000001">
    <property type="protein sequence ID" value="MBG9985610.1"/>
    <property type="molecule type" value="Genomic_DNA"/>
</dbReference>
<feature type="binding site" evidence="9">
    <location>
        <position position="37"/>
    </location>
    <ligand>
        <name>S-adenosyl-L-methionine</name>
        <dbReference type="ChEBI" id="CHEBI:59789"/>
    </ligand>
</feature>
<keyword evidence="12" id="KW-1185">Reference proteome</keyword>
<dbReference type="InterPro" id="IPR020596">
    <property type="entry name" value="rRNA_Ade_Mease_Trfase_CS"/>
</dbReference>
<gene>
    <name evidence="11" type="primary">erm</name>
    <name evidence="11" type="ORF">HZY91_01730</name>
</gene>
<keyword evidence="3 9" id="KW-0489">Methyltransferase</keyword>
<evidence type="ECO:0000313" key="11">
    <source>
        <dbReference type="EMBL" id="MBG9985610.1"/>
    </source>
</evidence>
<comment type="catalytic activity">
    <reaction evidence="8">
        <text>adenosine(2085) in 23S rRNA + 2 S-adenosyl-L-methionine = N(6)-dimethyladenosine(2085) in 23S rRNA + 2 S-adenosyl-L-homocysteine + 2 H(+)</text>
        <dbReference type="Rhea" id="RHEA:42784"/>
        <dbReference type="Rhea" id="RHEA-COMP:10237"/>
        <dbReference type="Rhea" id="RHEA-COMP:10238"/>
        <dbReference type="ChEBI" id="CHEBI:15378"/>
        <dbReference type="ChEBI" id="CHEBI:57856"/>
        <dbReference type="ChEBI" id="CHEBI:59789"/>
        <dbReference type="ChEBI" id="CHEBI:74411"/>
        <dbReference type="ChEBI" id="CHEBI:74493"/>
        <dbReference type="EC" id="2.1.1.184"/>
    </reaction>
</comment>
<evidence type="ECO:0000256" key="5">
    <source>
        <dbReference type="ARBA" id="ARBA00022691"/>
    </source>
</evidence>
<dbReference type="NCBIfam" id="NF000499">
    <property type="entry name" value="Erm23S_rRNA_broad"/>
    <property type="match status" value="1"/>
</dbReference>
<protein>
    <recommendedName>
        <fullName evidence="2">rRNA adenine N-6-methyltransferase</fullName>
        <ecNumber evidence="1">2.1.1.184</ecNumber>
    </recommendedName>
    <alternativeName>
        <fullName evidence="7">Macrolide-lincosamide-streptogramin B resistance protein</fullName>
    </alternativeName>
</protein>